<reference evidence="3 4" key="1">
    <citation type="journal article" date="2017" name="PLoS Biol.">
        <title>The sea cucumber genome provides insights into morphological evolution and visceral regeneration.</title>
        <authorList>
            <person name="Zhang X."/>
            <person name="Sun L."/>
            <person name="Yuan J."/>
            <person name="Sun Y."/>
            <person name="Gao Y."/>
            <person name="Zhang L."/>
            <person name="Li S."/>
            <person name="Dai H."/>
            <person name="Hamel J.F."/>
            <person name="Liu C."/>
            <person name="Yu Y."/>
            <person name="Liu S."/>
            <person name="Lin W."/>
            <person name="Guo K."/>
            <person name="Jin S."/>
            <person name="Xu P."/>
            <person name="Storey K.B."/>
            <person name="Huan P."/>
            <person name="Zhang T."/>
            <person name="Zhou Y."/>
            <person name="Zhang J."/>
            <person name="Lin C."/>
            <person name="Li X."/>
            <person name="Xing L."/>
            <person name="Huo D."/>
            <person name="Sun M."/>
            <person name="Wang L."/>
            <person name="Mercier A."/>
            <person name="Li F."/>
            <person name="Yang H."/>
            <person name="Xiang J."/>
        </authorList>
    </citation>
    <scope>NUCLEOTIDE SEQUENCE [LARGE SCALE GENOMIC DNA]</scope>
    <source>
        <strain evidence="3">Shaxun</strain>
        <tissue evidence="3">Muscle</tissue>
    </source>
</reference>
<organism evidence="3 4">
    <name type="scientific">Stichopus japonicus</name>
    <name type="common">Sea cucumber</name>
    <dbReference type="NCBI Taxonomy" id="307972"/>
    <lineage>
        <taxon>Eukaryota</taxon>
        <taxon>Metazoa</taxon>
        <taxon>Echinodermata</taxon>
        <taxon>Eleutherozoa</taxon>
        <taxon>Echinozoa</taxon>
        <taxon>Holothuroidea</taxon>
        <taxon>Aspidochirotacea</taxon>
        <taxon>Aspidochirotida</taxon>
        <taxon>Stichopodidae</taxon>
        <taxon>Apostichopus</taxon>
    </lineage>
</organism>
<feature type="domain" description="Carboxylesterase type B" evidence="2">
    <location>
        <begin position="4"/>
        <end position="458"/>
    </location>
</feature>
<dbReference type="STRING" id="307972.A0A2G8K8S1"/>
<dbReference type="Pfam" id="PF00135">
    <property type="entry name" value="COesterase"/>
    <property type="match status" value="1"/>
</dbReference>
<dbReference type="Proteomes" id="UP000230750">
    <property type="component" value="Unassembled WGS sequence"/>
</dbReference>
<dbReference type="Gene3D" id="3.40.50.1820">
    <property type="entry name" value="alpha/beta hydrolase"/>
    <property type="match status" value="1"/>
</dbReference>
<dbReference type="EMBL" id="MRZV01000781">
    <property type="protein sequence ID" value="PIK44363.1"/>
    <property type="molecule type" value="Genomic_DNA"/>
</dbReference>
<comment type="similarity">
    <text evidence="1">Belongs to the type-B carboxylesterase/lipase family.</text>
</comment>
<accession>A0A2G8K8S1</accession>
<dbReference type="SUPFAM" id="SSF53474">
    <property type="entry name" value="alpha/beta-Hydrolases"/>
    <property type="match status" value="1"/>
</dbReference>
<dbReference type="AlphaFoldDB" id="A0A2G8K8S1"/>
<evidence type="ECO:0000259" key="2">
    <source>
        <dbReference type="Pfam" id="PF00135"/>
    </source>
</evidence>
<evidence type="ECO:0000313" key="3">
    <source>
        <dbReference type="EMBL" id="PIK44363.1"/>
    </source>
</evidence>
<gene>
    <name evidence="3" type="ORF">BSL78_18785</name>
</gene>
<dbReference type="InterPro" id="IPR051093">
    <property type="entry name" value="Neuroligin/BSAL"/>
</dbReference>
<dbReference type="InterPro" id="IPR002018">
    <property type="entry name" value="CarbesteraseB"/>
</dbReference>
<dbReference type="InterPro" id="IPR029058">
    <property type="entry name" value="AB_hydrolase_fold"/>
</dbReference>
<keyword evidence="4" id="KW-1185">Reference proteome</keyword>
<sequence length="458" mass="51987">MLYVAFYSIPYGEPPLAERRFMPPVKWTTKWNVARDFRHPGPVCPTLDIEPITSRDFESLSAFDSMTTLNPTQTMDEDCLRLDIIVPVTVTDRKTELRDHSRKPILIWFSNDEFRPRSDGSVLATRGDMIIVKVNYRVGVLGFLTTGFGSEVPGNAGLMDQQLALEWVQRNIWDFGGDGNRVTLYGERGGLGTTSLHLYLEYSQPYFHRAIIPNDVSMPWNLPESSVSEAKELAYRAGCNLSMNLTSITQIVSCLRSLSVEELIQISYELEVMVNNKITWGPVKDGVLFPATAYISSEYVIDSQNIMLGVESWNDLNIVGTLIGRNDVTEGVSQREYNRIVSDISDSFNLTKQSPIIFSAIQQTYNNWEDPTSPISRAHSTLSLLYDWNILYPAYEFLTVWSQDDNDSCVYLFVYDSEALGQSFRLFDLILGEEQSTDMSDIISQNLISYWSNFVKQG</sequence>
<protein>
    <submittedName>
        <fullName evidence="3">Putative neuroligin-3-like isoform X2</fullName>
    </submittedName>
</protein>
<evidence type="ECO:0000313" key="4">
    <source>
        <dbReference type="Proteomes" id="UP000230750"/>
    </source>
</evidence>
<name>A0A2G8K8S1_STIJA</name>
<comment type="caution">
    <text evidence="3">The sequence shown here is derived from an EMBL/GenBank/DDBJ whole genome shotgun (WGS) entry which is preliminary data.</text>
</comment>
<evidence type="ECO:0000256" key="1">
    <source>
        <dbReference type="ARBA" id="ARBA00005964"/>
    </source>
</evidence>
<dbReference type="OrthoDB" id="3200163at2759"/>
<proteinExistence type="inferred from homology"/>
<dbReference type="PANTHER" id="PTHR43903">
    <property type="entry name" value="NEUROLIGIN"/>
    <property type="match status" value="1"/>
</dbReference>